<dbReference type="Pfam" id="PF06750">
    <property type="entry name" value="A24_N_bact"/>
    <property type="match status" value="1"/>
</dbReference>
<evidence type="ECO:0000256" key="2">
    <source>
        <dbReference type="ARBA" id="ARBA00005801"/>
    </source>
</evidence>
<dbReference type="AlphaFoldDB" id="A0A4S4BRX5"/>
<evidence type="ECO:0000259" key="8">
    <source>
        <dbReference type="Pfam" id="PF01478"/>
    </source>
</evidence>
<gene>
    <name evidence="10" type="ORF">E6C55_17925</name>
</gene>
<comment type="similarity">
    <text evidence="2">Belongs to the peptidase A24 family.</text>
</comment>
<dbReference type="RefSeq" id="WP_136371188.1">
    <property type="nucleotide sequence ID" value="NZ_SSOB01000022.1"/>
</dbReference>
<dbReference type="Pfam" id="PF01478">
    <property type="entry name" value="Peptidase_A24"/>
    <property type="match status" value="1"/>
</dbReference>
<dbReference type="GO" id="GO:0006465">
    <property type="term" value="P:signal peptide processing"/>
    <property type="evidence" value="ECO:0007669"/>
    <property type="project" value="TreeGrafter"/>
</dbReference>
<dbReference type="PANTHER" id="PTHR30487:SF0">
    <property type="entry name" value="PREPILIN LEADER PEPTIDASE_N-METHYLTRANSFERASE-RELATED"/>
    <property type="match status" value="1"/>
</dbReference>
<dbReference type="InterPro" id="IPR000045">
    <property type="entry name" value="Prepilin_IV_endopep_pep"/>
</dbReference>
<feature type="transmembrane region" description="Helical" evidence="7">
    <location>
        <begin position="150"/>
        <end position="167"/>
    </location>
</feature>
<evidence type="ECO:0000259" key="9">
    <source>
        <dbReference type="Pfam" id="PF06750"/>
    </source>
</evidence>
<evidence type="ECO:0000313" key="11">
    <source>
        <dbReference type="Proteomes" id="UP000310636"/>
    </source>
</evidence>
<feature type="domain" description="Prepilin peptidase A24 N-terminal" evidence="9">
    <location>
        <begin position="12"/>
        <end position="94"/>
    </location>
</feature>
<keyword evidence="3" id="KW-1003">Cell membrane</keyword>
<feature type="transmembrane region" description="Helical" evidence="7">
    <location>
        <begin position="127"/>
        <end position="144"/>
    </location>
</feature>
<evidence type="ECO:0000313" key="10">
    <source>
        <dbReference type="EMBL" id="THF76941.1"/>
    </source>
</evidence>
<proteinExistence type="inferred from homology"/>
<name>A0A4S4BRX5_9BACL</name>
<evidence type="ECO:0000256" key="3">
    <source>
        <dbReference type="ARBA" id="ARBA00022475"/>
    </source>
</evidence>
<comment type="subcellular location">
    <subcellularLocation>
        <location evidence="1">Cell membrane</location>
        <topology evidence="1">Multi-pass membrane protein</topology>
    </subcellularLocation>
</comment>
<evidence type="ECO:0000256" key="6">
    <source>
        <dbReference type="ARBA" id="ARBA00023136"/>
    </source>
</evidence>
<dbReference type="EMBL" id="SSOB01000022">
    <property type="protein sequence ID" value="THF76941.1"/>
    <property type="molecule type" value="Genomic_DNA"/>
</dbReference>
<organism evidence="10 11">
    <name type="scientific">Cohnella fermenti</name>
    <dbReference type="NCBI Taxonomy" id="2565925"/>
    <lineage>
        <taxon>Bacteria</taxon>
        <taxon>Bacillati</taxon>
        <taxon>Bacillota</taxon>
        <taxon>Bacilli</taxon>
        <taxon>Bacillales</taxon>
        <taxon>Paenibacillaceae</taxon>
        <taxon>Cohnella</taxon>
    </lineage>
</organism>
<dbReference type="InterPro" id="IPR050882">
    <property type="entry name" value="Prepilin_peptidase/N-MTase"/>
</dbReference>
<dbReference type="Gene3D" id="1.20.120.1220">
    <property type="match status" value="1"/>
</dbReference>
<evidence type="ECO:0000256" key="5">
    <source>
        <dbReference type="ARBA" id="ARBA00022989"/>
    </source>
</evidence>
<feature type="transmembrane region" description="Helical" evidence="7">
    <location>
        <begin position="179"/>
        <end position="208"/>
    </location>
</feature>
<dbReference type="GO" id="GO:0005886">
    <property type="term" value="C:plasma membrane"/>
    <property type="evidence" value="ECO:0007669"/>
    <property type="project" value="UniProtKB-SubCell"/>
</dbReference>
<keyword evidence="11" id="KW-1185">Reference proteome</keyword>
<dbReference type="InterPro" id="IPR010627">
    <property type="entry name" value="Prepilin_pept_A24_N"/>
</dbReference>
<keyword evidence="5 7" id="KW-1133">Transmembrane helix</keyword>
<feature type="domain" description="Prepilin type IV endopeptidase peptidase" evidence="8">
    <location>
        <begin position="105"/>
        <end position="207"/>
    </location>
</feature>
<feature type="transmembrane region" description="Helical" evidence="7">
    <location>
        <begin position="94"/>
        <end position="115"/>
    </location>
</feature>
<reference evidence="10 11" key="1">
    <citation type="submission" date="2019-04" db="EMBL/GenBank/DDBJ databases">
        <title>Cohnella sp. nov. isolated from preserved vegetables.</title>
        <authorList>
            <person name="Lin S.-Y."/>
            <person name="Hung M.-H."/>
            <person name="Young C.-C."/>
        </authorList>
    </citation>
    <scope>NUCLEOTIDE SEQUENCE [LARGE SCALE GENOMIC DNA]</scope>
    <source>
        <strain evidence="10 11">CC-MHH1044</strain>
    </source>
</reference>
<sequence>MTILLSIYLFCLGAVLGSFYNVVALRVPVGESVVRPASRCGSCGRQLAARDLVPIVSLALSGGKCRHCGAKVSRLYSLGEAATGLLFVLMYLRFGLTLEALTGALLASVCVIVAVSDLKYMLIPNKVLLSFSPLLVAAILLAHSQPIWSHLLGAAVGGGGLLAVALLSREGMGLGDVKLFALLGWVVGLRYLLLAILVASLVGLLVGAARRGGRKQPIPFGPFLGLGALVAYGYGASIVDFYLSLFR</sequence>
<accession>A0A4S4BRX5</accession>
<comment type="caution">
    <text evidence="10">The sequence shown here is derived from an EMBL/GenBank/DDBJ whole genome shotgun (WGS) entry which is preliminary data.</text>
</comment>
<dbReference type="OrthoDB" id="9789291at2"/>
<dbReference type="PANTHER" id="PTHR30487">
    <property type="entry name" value="TYPE 4 PREPILIN-LIKE PROTEINS LEADER PEPTIDE-PROCESSING ENZYME"/>
    <property type="match status" value="1"/>
</dbReference>
<protein>
    <submittedName>
        <fullName evidence="10">Prepilin peptidase</fullName>
    </submittedName>
</protein>
<dbReference type="GO" id="GO:0004190">
    <property type="term" value="F:aspartic-type endopeptidase activity"/>
    <property type="evidence" value="ECO:0007669"/>
    <property type="project" value="InterPro"/>
</dbReference>
<feature type="transmembrane region" description="Helical" evidence="7">
    <location>
        <begin position="220"/>
        <end position="243"/>
    </location>
</feature>
<evidence type="ECO:0000256" key="1">
    <source>
        <dbReference type="ARBA" id="ARBA00004651"/>
    </source>
</evidence>
<evidence type="ECO:0000256" key="7">
    <source>
        <dbReference type="SAM" id="Phobius"/>
    </source>
</evidence>
<dbReference type="Proteomes" id="UP000310636">
    <property type="component" value="Unassembled WGS sequence"/>
</dbReference>
<keyword evidence="4 7" id="KW-0812">Transmembrane</keyword>
<keyword evidence="6 7" id="KW-0472">Membrane</keyword>
<evidence type="ECO:0000256" key="4">
    <source>
        <dbReference type="ARBA" id="ARBA00022692"/>
    </source>
</evidence>